<keyword evidence="2" id="KW-0472">Membrane</keyword>
<proteinExistence type="predicted"/>
<accession>A0A1H2RZI8</accession>
<feature type="domain" description="Cadherin" evidence="3">
    <location>
        <begin position="36"/>
        <end position="135"/>
    </location>
</feature>
<evidence type="ECO:0000256" key="1">
    <source>
        <dbReference type="ARBA" id="ARBA00022692"/>
    </source>
</evidence>
<dbReference type="RefSeq" id="WP_090295512.1">
    <property type="nucleotide sequence ID" value="NZ_FNKI01000002.1"/>
</dbReference>
<name>A0A1H2RZI8_9FLAO</name>
<evidence type="ECO:0000313" key="5">
    <source>
        <dbReference type="Proteomes" id="UP000199592"/>
    </source>
</evidence>
<evidence type="ECO:0000256" key="2">
    <source>
        <dbReference type="ARBA" id="ARBA00022989"/>
    </source>
</evidence>
<protein>
    <recommendedName>
        <fullName evidence="3">Cadherin domain-containing protein</fullName>
    </recommendedName>
</protein>
<evidence type="ECO:0000259" key="3">
    <source>
        <dbReference type="PROSITE" id="PS50268"/>
    </source>
</evidence>
<dbReference type="Proteomes" id="UP000199592">
    <property type="component" value="Unassembled WGS sequence"/>
</dbReference>
<keyword evidence="5" id="KW-1185">Reference proteome</keyword>
<dbReference type="Pfam" id="PF00028">
    <property type="entry name" value="Cadherin"/>
    <property type="match status" value="1"/>
</dbReference>
<feature type="domain" description="Cadherin" evidence="3">
    <location>
        <begin position="148"/>
        <end position="226"/>
    </location>
</feature>
<dbReference type="InterPro" id="IPR015919">
    <property type="entry name" value="Cadherin-like_sf"/>
</dbReference>
<gene>
    <name evidence="4" type="ORF">SAMN04487892_0862</name>
</gene>
<dbReference type="PANTHER" id="PTHR24026:SF126">
    <property type="entry name" value="PROTOCADHERIN FAT 4"/>
    <property type="match status" value="1"/>
</dbReference>
<sequence>MKKNLFLSAVLMATIWSCSKEDEPATTKKLENLAPNIEAQSFVVKENIDDTYPIGAVEAHDEDVEDFLIFKIVDDSDALFEITEISGTITLREGKNLDFNNATSHTITVEVNDGYDKASSVITINVSNSNVAPVFDEAYLSFETKKDIAESEEIGTLKVIDEDEDPISYVILKNTDDNLFKISEKGVISLAEGKSFNDEIEQYTILIGVHDGLAGEKAEVTITVVE</sequence>
<dbReference type="GO" id="GO:0005886">
    <property type="term" value="C:plasma membrane"/>
    <property type="evidence" value="ECO:0007669"/>
    <property type="project" value="UniProtKB-SubCell"/>
</dbReference>
<dbReference type="EMBL" id="FNMY01000001">
    <property type="protein sequence ID" value="SDW24861.1"/>
    <property type="molecule type" value="Genomic_DNA"/>
</dbReference>
<dbReference type="GO" id="GO:0005509">
    <property type="term" value="F:calcium ion binding"/>
    <property type="evidence" value="ECO:0007669"/>
    <property type="project" value="InterPro"/>
</dbReference>
<reference evidence="5" key="1">
    <citation type="submission" date="2016-10" db="EMBL/GenBank/DDBJ databases">
        <authorList>
            <person name="Varghese N."/>
            <person name="Submissions S."/>
        </authorList>
    </citation>
    <scope>NUCLEOTIDE SEQUENCE [LARGE SCALE GENOMIC DNA]</scope>
    <source>
        <strain evidence="5">DSM 25030</strain>
    </source>
</reference>
<dbReference type="STRING" id="1073328.SAMN05216294_2215"/>
<evidence type="ECO:0000313" key="4">
    <source>
        <dbReference type="EMBL" id="SDW24861.1"/>
    </source>
</evidence>
<dbReference type="PANTHER" id="PTHR24026">
    <property type="entry name" value="FAT ATYPICAL CADHERIN-RELATED"/>
    <property type="match status" value="1"/>
</dbReference>
<dbReference type="CDD" id="cd11304">
    <property type="entry name" value="Cadherin_repeat"/>
    <property type="match status" value="2"/>
</dbReference>
<dbReference type="GO" id="GO:0007156">
    <property type="term" value="P:homophilic cell adhesion via plasma membrane adhesion molecules"/>
    <property type="evidence" value="ECO:0007669"/>
    <property type="project" value="InterPro"/>
</dbReference>
<dbReference type="PROSITE" id="PS50268">
    <property type="entry name" value="CADHERIN_2"/>
    <property type="match status" value="2"/>
</dbReference>
<dbReference type="Gene3D" id="2.60.40.60">
    <property type="entry name" value="Cadherins"/>
    <property type="match status" value="2"/>
</dbReference>
<dbReference type="AlphaFoldDB" id="A0A1H2RZI8"/>
<dbReference type="SUPFAM" id="SSF49313">
    <property type="entry name" value="Cadherin-like"/>
    <property type="match status" value="2"/>
</dbReference>
<keyword evidence="1" id="KW-0812">Transmembrane</keyword>
<dbReference type="SMART" id="SM00112">
    <property type="entry name" value="CA"/>
    <property type="match status" value="2"/>
</dbReference>
<organism evidence="4 5">
    <name type="scientific">Flagellimonas zhangzhouensis</name>
    <dbReference type="NCBI Taxonomy" id="1073328"/>
    <lineage>
        <taxon>Bacteria</taxon>
        <taxon>Pseudomonadati</taxon>
        <taxon>Bacteroidota</taxon>
        <taxon>Flavobacteriia</taxon>
        <taxon>Flavobacteriales</taxon>
        <taxon>Flavobacteriaceae</taxon>
        <taxon>Flagellimonas</taxon>
    </lineage>
</organism>
<keyword evidence="2" id="KW-1133">Transmembrane helix</keyword>
<dbReference type="OrthoDB" id="1154999at2"/>
<dbReference type="InterPro" id="IPR002126">
    <property type="entry name" value="Cadherin-like_dom"/>
</dbReference>